<feature type="compositionally biased region" description="Low complexity" evidence="1">
    <location>
        <begin position="476"/>
        <end position="486"/>
    </location>
</feature>
<feature type="region of interest" description="Disordered" evidence="1">
    <location>
        <begin position="72"/>
        <end position="306"/>
    </location>
</feature>
<evidence type="ECO:0008006" key="4">
    <source>
        <dbReference type="Google" id="ProtNLM"/>
    </source>
</evidence>
<gene>
    <name evidence="2" type="ORF">N7515_010119</name>
</gene>
<feature type="compositionally biased region" description="Polar residues" evidence="1">
    <location>
        <begin position="255"/>
        <end position="281"/>
    </location>
</feature>
<reference evidence="2" key="2">
    <citation type="journal article" date="2023" name="IMA Fungus">
        <title>Comparative genomic study of the Penicillium genus elucidates a diverse pangenome and 15 lateral gene transfer events.</title>
        <authorList>
            <person name="Petersen C."/>
            <person name="Sorensen T."/>
            <person name="Nielsen M.R."/>
            <person name="Sondergaard T.E."/>
            <person name="Sorensen J.L."/>
            <person name="Fitzpatrick D.A."/>
            <person name="Frisvad J.C."/>
            <person name="Nielsen K.L."/>
        </authorList>
    </citation>
    <scope>NUCLEOTIDE SEQUENCE</scope>
    <source>
        <strain evidence="2">IBT 22155</strain>
    </source>
</reference>
<dbReference type="EMBL" id="JAPQKL010000008">
    <property type="protein sequence ID" value="KAJ5120731.1"/>
    <property type="molecule type" value="Genomic_DNA"/>
</dbReference>
<feature type="compositionally biased region" description="Polar residues" evidence="1">
    <location>
        <begin position="465"/>
        <end position="475"/>
    </location>
</feature>
<feature type="compositionally biased region" description="Polar residues" evidence="1">
    <location>
        <begin position="522"/>
        <end position="535"/>
    </location>
</feature>
<dbReference type="GeneID" id="81410033"/>
<feature type="compositionally biased region" description="Acidic residues" evidence="1">
    <location>
        <begin position="697"/>
        <end position="711"/>
    </location>
</feature>
<feature type="compositionally biased region" description="Basic and acidic residues" evidence="1">
    <location>
        <begin position="554"/>
        <end position="565"/>
    </location>
</feature>
<evidence type="ECO:0000256" key="1">
    <source>
        <dbReference type="SAM" id="MobiDB-lite"/>
    </source>
</evidence>
<dbReference type="RefSeq" id="XP_056517235.1">
    <property type="nucleotide sequence ID" value="XM_056670862.1"/>
</dbReference>
<reference evidence="2" key="1">
    <citation type="submission" date="2022-11" db="EMBL/GenBank/DDBJ databases">
        <authorList>
            <person name="Petersen C."/>
        </authorList>
    </citation>
    <scope>NUCLEOTIDE SEQUENCE</scope>
    <source>
        <strain evidence="2">IBT 22155</strain>
    </source>
</reference>
<comment type="caution">
    <text evidence="2">The sequence shown here is derived from an EMBL/GenBank/DDBJ whole genome shotgun (WGS) entry which is preliminary data.</text>
</comment>
<feature type="region of interest" description="Disordered" evidence="1">
    <location>
        <begin position="785"/>
        <end position="808"/>
    </location>
</feature>
<sequence length="808" mass="87914">MPYPRPVSPVSLETCAPSTSEIDTDDLLASDDELDDTARAAKRQRVENLAQSYLQGKPLLILSASLRGPFNEGWVNPWKKDRTRGTTSSSGPRANVPERVVQETDLRTRYRERLSVSNGCPEVPASSFESAGISVNAGNRSSPSKPSRRPSRKSTPRPVHNRPDESSRQSPAKLNEPRSSEVDEQSIIPPRTADWLKKDRKLMNFTKFEPPSSPTTSVASRLSDKARRPAPRLVHVQVPQTPGSPMKSCPVKTIASMTARNSNTDSNGHPSSQSRSSTSKALSAPITSPRKRSRHDHMPQEVSFRIVNSSSQLPRFEYRRCVSEHSGQQEHTSSLHDESILQEETILEPGSPLRGISTVNPAPAGPGPVEPPALDPVEHGPSAPEEIAVPEVPPVEEVTGHNTVSKETRVADEDGVAKEVVAEEAVAEEAVAEEAVAQKEVVEEAAAQENAEENADGNAPDEANTSTYQNTEYSGTNEQTTTEQNTCEQFPSAQQVPAPLGVSDRITSLHSTALPKGHSEQDSNTSPDTQLSTQAALLHAQKSFQDDLDSPEYYTHRTPDQDRAVRSPNGSTHSTKVTPFYRMDETLERGLDRSTKSANKNKMQAMSTQFMLDAATPFNFTTEEAGRSSKPINRHMTQAMNTQFMLDAATPYTFSTEKKQRPSRPGSGSPTTSSKRRKKHSFASPDLSIRSQSINGDNDDQTADSQSSEDEASPRPAAQQPDDPPTHPSVPETAASLPLTLGESMPTTGEDGQGVPQGMESFNLSEAIADAGSWLQQSFDLNYSGRTSVNHRPVNTADSRAPLMDLSQ</sequence>
<dbReference type="Proteomes" id="UP001149079">
    <property type="component" value="Unassembled WGS sequence"/>
</dbReference>
<name>A0A9W9GI86_9EURO</name>
<feature type="compositionally biased region" description="Basic residues" evidence="1">
    <location>
        <begin position="146"/>
        <end position="155"/>
    </location>
</feature>
<feature type="compositionally biased region" description="Pro residues" evidence="1">
    <location>
        <begin position="363"/>
        <end position="374"/>
    </location>
</feature>
<proteinExistence type="predicted"/>
<dbReference type="AlphaFoldDB" id="A0A9W9GI86"/>
<evidence type="ECO:0000313" key="2">
    <source>
        <dbReference type="EMBL" id="KAJ5120731.1"/>
    </source>
</evidence>
<keyword evidence="3" id="KW-1185">Reference proteome</keyword>
<feature type="region of interest" description="Disordered" evidence="1">
    <location>
        <begin position="654"/>
        <end position="760"/>
    </location>
</feature>
<evidence type="ECO:0000313" key="3">
    <source>
        <dbReference type="Proteomes" id="UP001149079"/>
    </source>
</evidence>
<organism evidence="2 3">
    <name type="scientific">Penicillium bovifimosum</name>
    <dbReference type="NCBI Taxonomy" id="126998"/>
    <lineage>
        <taxon>Eukaryota</taxon>
        <taxon>Fungi</taxon>
        <taxon>Dikarya</taxon>
        <taxon>Ascomycota</taxon>
        <taxon>Pezizomycotina</taxon>
        <taxon>Eurotiomycetes</taxon>
        <taxon>Eurotiomycetidae</taxon>
        <taxon>Eurotiales</taxon>
        <taxon>Aspergillaceae</taxon>
        <taxon>Penicillium</taxon>
    </lineage>
</organism>
<accession>A0A9W9GI86</accession>
<feature type="region of interest" description="Disordered" evidence="1">
    <location>
        <begin position="1"/>
        <end position="27"/>
    </location>
</feature>
<feature type="region of interest" description="Disordered" evidence="1">
    <location>
        <begin position="350"/>
        <end position="579"/>
    </location>
</feature>
<feature type="compositionally biased region" description="Polar residues" evidence="1">
    <location>
        <begin position="568"/>
        <end position="577"/>
    </location>
</feature>
<protein>
    <recommendedName>
        <fullName evidence="4">Protamine P1</fullName>
    </recommendedName>
</protein>
<feature type="compositionally biased region" description="Basic and acidic residues" evidence="1">
    <location>
        <begin position="404"/>
        <end position="421"/>
    </location>
</feature>
<feature type="compositionally biased region" description="Basic and acidic residues" evidence="1">
    <location>
        <begin position="100"/>
        <end position="114"/>
    </location>
</feature>
<feature type="compositionally biased region" description="Low complexity" evidence="1">
    <location>
        <begin position="663"/>
        <end position="673"/>
    </location>
</feature>
<dbReference type="OrthoDB" id="5419922at2759"/>